<dbReference type="InterPro" id="IPR012334">
    <property type="entry name" value="Pectin_lyas_fold"/>
</dbReference>
<gene>
    <name evidence="4" type="ORF">GCM10023311_23560</name>
</gene>
<organism evidence="4 5">
    <name type="scientific">Flaviramulus aquimarinus</name>
    <dbReference type="NCBI Taxonomy" id="1170456"/>
    <lineage>
        <taxon>Bacteria</taxon>
        <taxon>Pseudomonadati</taxon>
        <taxon>Bacteroidota</taxon>
        <taxon>Flavobacteriia</taxon>
        <taxon>Flavobacteriales</taxon>
        <taxon>Flavobacteriaceae</taxon>
        <taxon>Flaviramulus</taxon>
    </lineage>
</organism>
<comment type="caution">
    <text evidence="4">The sequence shown here is derived from an EMBL/GenBank/DDBJ whole genome shotgun (WGS) entry which is preliminary data.</text>
</comment>
<dbReference type="InterPro" id="IPR022441">
    <property type="entry name" value="Para_beta_helix_rpt-2"/>
</dbReference>
<dbReference type="InterPro" id="IPR011050">
    <property type="entry name" value="Pectin_lyase_fold/virulence"/>
</dbReference>
<feature type="signal peptide" evidence="2">
    <location>
        <begin position="1"/>
        <end position="22"/>
    </location>
</feature>
<evidence type="ECO:0000313" key="4">
    <source>
        <dbReference type="EMBL" id="GAA4898058.1"/>
    </source>
</evidence>
<dbReference type="NCBIfam" id="TIGR03804">
    <property type="entry name" value="para_beta_helix"/>
    <property type="match status" value="1"/>
</dbReference>
<sequence length="540" mass="58265">MKTVIKPMLLTFFLMISMISCNNEDTFIEPYGENDTEGVGSVEDDENNTEDSNNTDDRTEIFIDSGSSTTVQSAIDDLSGDGIITVTGWVTIDLNITIPSGILLRVNNGGGFNIKSGSTLTLQGPVNAGLYKIFDSTVNFVNGSVSEVKSEWFGTDDIAVNFALLSAVTIPVKITNNITVSSVILMSDNQTLRMYDATIFPVSPVTGGAVIKNREASNSNISIEGGYINGESLTDVAYDAILFENVDNALIKDLTCYKVHIRSSHDTGNITLNHCTYSTVQNFKSYDTWKAGIYIRYGHHNQILDSEMKGCHDSGIALVNSHDSIIDGNYVDNCGTSNASNIASGAERIIVTNNISVNSLGDVNGNGITMGHAGFPSTDATCSNNIIVNNTAKGIFLQAGNNMIVKNNIVINNGIDNNGTNSGGIANYSKSNLIEGNYVIGNRLGISLHNGSFNMVIKNNSILSSIIYGIRNDGVNTTVQNNSLGNTTNIFNNPEKNSIANLTFSNNNEMPPVFPVDYSFISDLNLTDFQNEILRKLLKF</sequence>
<evidence type="ECO:0000313" key="5">
    <source>
        <dbReference type="Proteomes" id="UP001500433"/>
    </source>
</evidence>
<proteinExistence type="predicted"/>
<evidence type="ECO:0000259" key="3">
    <source>
        <dbReference type="Pfam" id="PF13229"/>
    </source>
</evidence>
<name>A0ABP9FKC1_9FLAO</name>
<dbReference type="Gene3D" id="2.160.20.10">
    <property type="entry name" value="Single-stranded right-handed beta-helix, Pectin lyase-like"/>
    <property type="match status" value="1"/>
</dbReference>
<feature type="chain" id="PRO_5047203995" description="Right handed beta helix domain-containing protein" evidence="2">
    <location>
        <begin position="23"/>
        <end position="540"/>
    </location>
</feature>
<dbReference type="RefSeq" id="WP_345274354.1">
    <property type="nucleotide sequence ID" value="NZ_BAABJH010000006.1"/>
</dbReference>
<protein>
    <recommendedName>
        <fullName evidence="3">Right handed beta helix domain-containing protein</fullName>
    </recommendedName>
</protein>
<keyword evidence="5" id="KW-1185">Reference proteome</keyword>
<dbReference type="InterPro" id="IPR039448">
    <property type="entry name" value="Beta_helix"/>
</dbReference>
<dbReference type="SMART" id="SM00710">
    <property type="entry name" value="PbH1"/>
    <property type="match status" value="6"/>
</dbReference>
<feature type="domain" description="Right handed beta helix" evidence="3">
    <location>
        <begin position="270"/>
        <end position="416"/>
    </location>
</feature>
<dbReference type="EMBL" id="BAABJH010000006">
    <property type="protein sequence ID" value="GAA4898058.1"/>
    <property type="molecule type" value="Genomic_DNA"/>
</dbReference>
<dbReference type="PROSITE" id="PS51257">
    <property type="entry name" value="PROKAR_LIPOPROTEIN"/>
    <property type="match status" value="1"/>
</dbReference>
<accession>A0ABP9FKC1</accession>
<reference evidence="5" key="1">
    <citation type="journal article" date="2019" name="Int. J. Syst. Evol. Microbiol.">
        <title>The Global Catalogue of Microorganisms (GCM) 10K type strain sequencing project: providing services to taxonomists for standard genome sequencing and annotation.</title>
        <authorList>
            <consortium name="The Broad Institute Genomics Platform"/>
            <consortium name="The Broad Institute Genome Sequencing Center for Infectious Disease"/>
            <person name="Wu L."/>
            <person name="Ma J."/>
        </authorList>
    </citation>
    <scope>NUCLEOTIDE SEQUENCE [LARGE SCALE GENOMIC DNA]</scope>
    <source>
        <strain evidence="5">JCM 18274</strain>
    </source>
</reference>
<dbReference type="Proteomes" id="UP001500433">
    <property type="component" value="Unassembled WGS sequence"/>
</dbReference>
<dbReference type="SUPFAM" id="SSF51126">
    <property type="entry name" value="Pectin lyase-like"/>
    <property type="match status" value="2"/>
</dbReference>
<evidence type="ECO:0000256" key="2">
    <source>
        <dbReference type="SAM" id="SignalP"/>
    </source>
</evidence>
<evidence type="ECO:0000256" key="1">
    <source>
        <dbReference type="SAM" id="MobiDB-lite"/>
    </source>
</evidence>
<keyword evidence="2" id="KW-0732">Signal</keyword>
<feature type="region of interest" description="Disordered" evidence="1">
    <location>
        <begin position="29"/>
        <end position="57"/>
    </location>
</feature>
<dbReference type="Pfam" id="PF13229">
    <property type="entry name" value="Beta_helix"/>
    <property type="match status" value="1"/>
</dbReference>
<dbReference type="InterPro" id="IPR006626">
    <property type="entry name" value="PbH1"/>
</dbReference>
<feature type="compositionally biased region" description="Acidic residues" evidence="1">
    <location>
        <begin position="32"/>
        <end position="49"/>
    </location>
</feature>